<feature type="region of interest" description="Disordered" evidence="1">
    <location>
        <begin position="218"/>
        <end position="272"/>
    </location>
</feature>
<accession>A0AA39V254</accession>
<dbReference type="AlphaFoldDB" id="A0AA39V254"/>
<keyword evidence="4" id="KW-1185">Reference proteome</keyword>
<comment type="caution">
    <text evidence="3">The sequence shown here is derived from an EMBL/GenBank/DDBJ whole genome shotgun (WGS) entry which is preliminary data.</text>
</comment>
<feature type="domain" description="SWIRM" evidence="2">
    <location>
        <begin position="299"/>
        <end position="370"/>
    </location>
</feature>
<sequence>MSKLPSIANLMSPPEATLLDSFSTTPSKTQSTSRVSAYSSDSTLAPMAKCTTPDTKMRILPSPPISPVKRYKEGKDGLKDMTSGSQEAIGVKDPVLYPDTVSFDSVGEEPLFPTEPTVVLDDIITKHKLMHMTQFDKKVNRPSDEEYRLALACIPKIGFLFNQNPVAYLKRQREENDKIWHKTKRICAGPGVRPTPIAIAPAPKPTKRAIVRATPSKTPLQRVKRTPRTSPMSKLMNFPAKGRSETPDRLPGTKREDVDYNSLPDYAPPTSILPTGNPKILKIDWQSNNALNLSNDPDRHMLHEAEVYLASGLRLSCATYMCSKRRIFEARLNALKIGKEFRKTDAQQACKIDVNKASKLWVAFDKVGWFAQAHFLQFL</sequence>
<dbReference type="EMBL" id="JAFEKC020000021">
    <property type="protein sequence ID" value="KAK0508229.1"/>
    <property type="molecule type" value="Genomic_DNA"/>
</dbReference>
<name>A0AA39V254_9LECA</name>
<dbReference type="SUPFAM" id="SSF46689">
    <property type="entry name" value="Homeodomain-like"/>
    <property type="match status" value="1"/>
</dbReference>
<dbReference type="Proteomes" id="UP001166286">
    <property type="component" value="Unassembled WGS sequence"/>
</dbReference>
<evidence type="ECO:0000313" key="3">
    <source>
        <dbReference type="EMBL" id="KAK0508229.1"/>
    </source>
</evidence>
<dbReference type="Pfam" id="PF04433">
    <property type="entry name" value="SWIRM"/>
    <property type="match status" value="1"/>
</dbReference>
<gene>
    <name evidence="3" type="ORF">JMJ35_009313</name>
</gene>
<feature type="compositionally biased region" description="Polar residues" evidence="1">
    <location>
        <begin position="20"/>
        <end position="43"/>
    </location>
</feature>
<feature type="region of interest" description="Disordered" evidence="1">
    <location>
        <begin position="1"/>
        <end position="49"/>
    </location>
</feature>
<dbReference type="InterPro" id="IPR036388">
    <property type="entry name" value="WH-like_DNA-bd_sf"/>
</dbReference>
<organism evidence="3 4">
    <name type="scientific">Cladonia borealis</name>
    <dbReference type="NCBI Taxonomy" id="184061"/>
    <lineage>
        <taxon>Eukaryota</taxon>
        <taxon>Fungi</taxon>
        <taxon>Dikarya</taxon>
        <taxon>Ascomycota</taxon>
        <taxon>Pezizomycotina</taxon>
        <taxon>Lecanoromycetes</taxon>
        <taxon>OSLEUM clade</taxon>
        <taxon>Lecanoromycetidae</taxon>
        <taxon>Lecanorales</taxon>
        <taxon>Lecanorineae</taxon>
        <taxon>Cladoniaceae</taxon>
        <taxon>Cladonia</taxon>
    </lineage>
</organism>
<protein>
    <recommendedName>
        <fullName evidence="2">SWIRM domain-containing protein</fullName>
    </recommendedName>
</protein>
<evidence type="ECO:0000256" key="1">
    <source>
        <dbReference type="SAM" id="MobiDB-lite"/>
    </source>
</evidence>
<dbReference type="Gene3D" id="1.10.10.10">
    <property type="entry name" value="Winged helix-like DNA-binding domain superfamily/Winged helix DNA-binding domain"/>
    <property type="match status" value="1"/>
</dbReference>
<dbReference type="GO" id="GO:0010468">
    <property type="term" value="P:regulation of gene expression"/>
    <property type="evidence" value="ECO:0007669"/>
    <property type="project" value="UniProtKB-ARBA"/>
</dbReference>
<proteinExistence type="predicted"/>
<dbReference type="FunFam" id="1.10.10.10:FF:000087">
    <property type="entry name" value="Transcriptional adapter 2"/>
    <property type="match status" value="1"/>
</dbReference>
<evidence type="ECO:0000259" key="2">
    <source>
        <dbReference type="Pfam" id="PF04433"/>
    </source>
</evidence>
<reference evidence="3" key="1">
    <citation type="submission" date="2023-03" db="EMBL/GenBank/DDBJ databases">
        <title>Complete genome of Cladonia borealis.</title>
        <authorList>
            <person name="Park H."/>
        </authorList>
    </citation>
    <scope>NUCLEOTIDE SEQUENCE</scope>
    <source>
        <strain evidence="3">ANT050790</strain>
    </source>
</reference>
<dbReference type="InterPro" id="IPR009057">
    <property type="entry name" value="Homeodomain-like_sf"/>
</dbReference>
<evidence type="ECO:0000313" key="4">
    <source>
        <dbReference type="Proteomes" id="UP001166286"/>
    </source>
</evidence>
<feature type="compositionally biased region" description="Basic and acidic residues" evidence="1">
    <location>
        <begin position="242"/>
        <end position="258"/>
    </location>
</feature>
<dbReference type="InterPro" id="IPR007526">
    <property type="entry name" value="SWIRM"/>
</dbReference>